<protein>
    <submittedName>
        <fullName evidence="1">Uncharacterized protein</fullName>
    </submittedName>
</protein>
<name>A0ABQ4SI44_9HYPH</name>
<dbReference type="RefSeq" id="WP_238236530.1">
    <property type="nucleotide sequence ID" value="NZ_BPQQ01000040.1"/>
</dbReference>
<accession>A0ABQ4SI44</accession>
<dbReference type="Pfam" id="PF03683">
    <property type="entry name" value="UPF0175"/>
    <property type="match status" value="1"/>
</dbReference>
<evidence type="ECO:0000313" key="1">
    <source>
        <dbReference type="EMBL" id="GJE01553.1"/>
    </source>
</evidence>
<reference evidence="1" key="2">
    <citation type="submission" date="2021-08" db="EMBL/GenBank/DDBJ databases">
        <authorList>
            <person name="Tani A."/>
            <person name="Ola A."/>
            <person name="Ogura Y."/>
            <person name="Katsura K."/>
            <person name="Hayashi T."/>
        </authorList>
    </citation>
    <scope>NUCLEOTIDE SEQUENCE</scope>
    <source>
        <strain evidence="1">DSM 17168</strain>
    </source>
</reference>
<dbReference type="Proteomes" id="UP001055153">
    <property type="component" value="Unassembled WGS sequence"/>
</dbReference>
<sequence>MELTVAIPDDLAERLGADGEDIARRALEAFAVEAYRAERLTLPELRRLLGFGTRAALDAFLKARGIYAPLELADIDQDRADLSRLGL</sequence>
<gene>
    <name evidence="1" type="ORF">GMJLKIPL_3487</name>
</gene>
<keyword evidence="2" id="KW-1185">Reference proteome</keyword>
<reference evidence="1" key="1">
    <citation type="journal article" date="2021" name="Front. Microbiol.">
        <title>Comprehensive Comparative Genomics and Phenotyping of Methylobacterium Species.</title>
        <authorList>
            <person name="Alessa O."/>
            <person name="Ogura Y."/>
            <person name="Fujitani Y."/>
            <person name="Takami H."/>
            <person name="Hayashi T."/>
            <person name="Sahin N."/>
            <person name="Tani A."/>
        </authorList>
    </citation>
    <scope>NUCLEOTIDE SEQUENCE</scope>
    <source>
        <strain evidence="1">DSM 17168</strain>
    </source>
</reference>
<evidence type="ECO:0000313" key="2">
    <source>
        <dbReference type="Proteomes" id="UP001055153"/>
    </source>
</evidence>
<organism evidence="1 2">
    <name type="scientific">Methylobacterium isbiliense</name>
    <dbReference type="NCBI Taxonomy" id="315478"/>
    <lineage>
        <taxon>Bacteria</taxon>
        <taxon>Pseudomonadati</taxon>
        <taxon>Pseudomonadota</taxon>
        <taxon>Alphaproteobacteria</taxon>
        <taxon>Hyphomicrobiales</taxon>
        <taxon>Methylobacteriaceae</taxon>
        <taxon>Methylobacterium</taxon>
    </lineage>
</organism>
<comment type="caution">
    <text evidence="1">The sequence shown here is derived from an EMBL/GenBank/DDBJ whole genome shotgun (WGS) entry which is preliminary data.</text>
</comment>
<dbReference type="InterPro" id="IPR005368">
    <property type="entry name" value="UPF0175"/>
</dbReference>
<proteinExistence type="predicted"/>
<dbReference type="EMBL" id="BPQQ01000040">
    <property type="protein sequence ID" value="GJE01553.1"/>
    <property type="molecule type" value="Genomic_DNA"/>
</dbReference>